<name>A0A918TQ03_9RHOB</name>
<dbReference type="EMBL" id="BMYJ01000004">
    <property type="protein sequence ID" value="GHC54464.1"/>
    <property type="molecule type" value="Genomic_DNA"/>
</dbReference>
<reference evidence="3" key="1">
    <citation type="journal article" date="2014" name="Int. J. Syst. Evol. Microbiol.">
        <title>Complete genome sequence of Corynebacterium casei LMG S-19264T (=DSM 44701T), isolated from a smear-ripened cheese.</title>
        <authorList>
            <consortium name="US DOE Joint Genome Institute (JGI-PGF)"/>
            <person name="Walter F."/>
            <person name="Albersmeier A."/>
            <person name="Kalinowski J."/>
            <person name="Ruckert C."/>
        </authorList>
    </citation>
    <scope>NUCLEOTIDE SEQUENCE</scope>
    <source>
        <strain evidence="3">KCTC 23310</strain>
    </source>
</reference>
<dbReference type="Gene3D" id="2.40.128.20">
    <property type="match status" value="1"/>
</dbReference>
<sequence>MRAVIRFLVGLCLLALAACGGKGSRESFRDAGLSVYSSTIVQPGALAGNWQQAAGFQRPNNQNCGGGQVQFGAVDAAGRVPVALNLCLSGRSVSYRGLADVTGPGRLRLSGADPQGIGQEWWILWADIDMRTLAVGTPSGDFGFVLNRGGALPVDRLNAAREVLDFNGYDLTKLRVF</sequence>
<evidence type="ECO:0000313" key="3">
    <source>
        <dbReference type="EMBL" id="GHC54464.1"/>
    </source>
</evidence>
<feature type="domain" description="Lipocalin/cytosolic fatty-acid binding" evidence="2">
    <location>
        <begin position="47"/>
        <end position="175"/>
    </location>
</feature>
<gene>
    <name evidence="3" type="ORF">GCM10007315_16720</name>
</gene>
<dbReference type="PROSITE" id="PS51257">
    <property type="entry name" value="PROKAR_LIPOPROTEIN"/>
    <property type="match status" value="1"/>
</dbReference>
<dbReference type="SUPFAM" id="SSF50814">
    <property type="entry name" value="Lipocalins"/>
    <property type="match status" value="1"/>
</dbReference>
<comment type="caution">
    <text evidence="3">The sequence shown here is derived from an EMBL/GenBank/DDBJ whole genome shotgun (WGS) entry which is preliminary data.</text>
</comment>
<evidence type="ECO:0000256" key="1">
    <source>
        <dbReference type="SAM" id="SignalP"/>
    </source>
</evidence>
<feature type="chain" id="PRO_5038092276" evidence="1">
    <location>
        <begin position="18"/>
        <end position="177"/>
    </location>
</feature>
<evidence type="ECO:0000313" key="4">
    <source>
        <dbReference type="Proteomes" id="UP000638981"/>
    </source>
</evidence>
<dbReference type="RefSeq" id="WP_229804643.1">
    <property type="nucleotide sequence ID" value="NZ_BMYJ01000004.1"/>
</dbReference>
<organism evidence="3 4">
    <name type="scientific">Neogemmobacter tilapiae</name>
    <dbReference type="NCBI Taxonomy" id="875041"/>
    <lineage>
        <taxon>Bacteria</taxon>
        <taxon>Pseudomonadati</taxon>
        <taxon>Pseudomonadota</taxon>
        <taxon>Alphaproteobacteria</taxon>
        <taxon>Rhodobacterales</taxon>
        <taxon>Paracoccaceae</taxon>
        <taxon>Neogemmobacter</taxon>
    </lineage>
</organism>
<dbReference type="InterPro" id="IPR000566">
    <property type="entry name" value="Lipocln_cytosolic_FA-bd_dom"/>
</dbReference>
<protein>
    <submittedName>
        <fullName evidence="3">Lipocalin</fullName>
    </submittedName>
</protein>
<dbReference type="Proteomes" id="UP000638981">
    <property type="component" value="Unassembled WGS sequence"/>
</dbReference>
<dbReference type="AlphaFoldDB" id="A0A918TQ03"/>
<keyword evidence="1" id="KW-0732">Signal</keyword>
<accession>A0A918TQ03</accession>
<reference evidence="3" key="2">
    <citation type="submission" date="2020-09" db="EMBL/GenBank/DDBJ databases">
        <authorList>
            <person name="Sun Q."/>
            <person name="Kim S."/>
        </authorList>
    </citation>
    <scope>NUCLEOTIDE SEQUENCE</scope>
    <source>
        <strain evidence="3">KCTC 23310</strain>
    </source>
</reference>
<keyword evidence="4" id="KW-1185">Reference proteome</keyword>
<feature type="signal peptide" evidence="1">
    <location>
        <begin position="1"/>
        <end position="17"/>
    </location>
</feature>
<proteinExistence type="predicted"/>
<dbReference type="Pfam" id="PF08212">
    <property type="entry name" value="Lipocalin_2"/>
    <property type="match status" value="1"/>
</dbReference>
<evidence type="ECO:0000259" key="2">
    <source>
        <dbReference type="Pfam" id="PF08212"/>
    </source>
</evidence>
<dbReference type="InterPro" id="IPR012674">
    <property type="entry name" value="Calycin"/>
</dbReference>